<proteinExistence type="predicted"/>
<evidence type="ECO:0000313" key="1">
    <source>
        <dbReference type="EMBL" id="MFE1752981.1"/>
    </source>
</evidence>
<accession>A0ABW6H971</accession>
<dbReference type="Proteomes" id="UP001599756">
    <property type="component" value="Unassembled WGS sequence"/>
</dbReference>
<dbReference type="EMBL" id="JBHYTS010000033">
    <property type="protein sequence ID" value="MFE1752981.1"/>
    <property type="molecule type" value="Genomic_DNA"/>
</dbReference>
<sequence>MDIAEYLAVIDRLCAREFPAERDRSDLVVGGPGYFLAELEASHGLRPGCAERRAGAADDFHALKEALSEVLDARKGRRQQPWGMLTLRVRRARGEAIPEPWSELSLRTDELNLWEPDETGRWLAVGVADRDPADGIQLLAAVTAMGPP</sequence>
<protein>
    <submittedName>
        <fullName evidence="1">Uncharacterized protein</fullName>
    </submittedName>
</protein>
<comment type="caution">
    <text evidence="1">The sequence shown here is derived from an EMBL/GenBank/DDBJ whole genome shotgun (WGS) entry which is preliminary data.</text>
</comment>
<evidence type="ECO:0000313" key="2">
    <source>
        <dbReference type="Proteomes" id="UP001599756"/>
    </source>
</evidence>
<organism evidence="1 2">
    <name type="scientific">Streptomyces anandii</name>
    <dbReference type="NCBI Taxonomy" id="285454"/>
    <lineage>
        <taxon>Bacteria</taxon>
        <taxon>Bacillati</taxon>
        <taxon>Actinomycetota</taxon>
        <taxon>Actinomycetes</taxon>
        <taxon>Kitasatosporales</taxon>
        <taxon>Streptomycetaceae</taxon>
        <taxon>Streptomyces</taxon>
    </lineage>
</organism>
<name>A0ABW6H971_9ACTN</name>
<gene>
    <name evidence="1" type="ORF">ACFW88_20965</name>
</gene>
<keyword evidence="2" id="KW-1185">Reference proteome</keyword>
<dbReference type="RefSeq" id="WP_381841969.1">
    <property type="nucleotide sequence ID" value="NZ_JBHYTS010000033.1"/>
</dbReference>
<reference evidence="1 2" key="1">
    <citation type="submission" date="2024-09" db="EMBL/GenBank/DDBJ databases">
        <title>The Natural Products Discovery Center: Release of the First 8490 Sequenced Strains for Exploring Actinobacteria Biosynthetic Diversity.</title>
        <authorList>
            <person name="Kalkreuter E."/>
            <person name="Kautsar S.A."/>
            <person name="Yang D."/>
            <person name="Bader C.D."/>
            <person name="Teijaro C.N."/>
            <person name="Fluegel L."/>
            <person name="Davis C.M."/>
            <person name="Simpson J.R."/>
            <person name="Lauterbach L."/>
            <person name="Steele A.D."/>
            <person name="Gui C."/>
            <person name="Meng S."/>
            <person name="Li G."/>
            <person name="Viehrig K."/>
            <person name="Ye F."/>
            <person name="Su P."/>
            <person name="Kiefer A.F."/>
            <person name="Nichols A."/>
            <person name="Cepeda A.J."/>
            <person name="Yan W."/>
            <person name="Fan B."/>
            <person name="Jiang Y."/>
            <person name="Adhikari A."/>
            <person name="Zheng C.-J."/>
            <person name="Schuster L."/>
            <person name="Cowan T.M."/>
            <person name="Smanski M.J."/>
            <person name="Chevrette M.G."/>
            <person name="De Carvalho L.P.S."/>
            <person name="Shen B."/>
        </authorList>
    </citation>
    <scope>NUCLEOTIDE SEQUENCE [LARGE SCALE GENOMIC DNA]</scope>
    <source>
        <strain evidence="1 2">NPDC059500</strain>
    </source>
</reference>